<dbReference type="EMBL" id="PJNB01000001">
    <property type="protein sequence ID" value="PKW14791.1"/>
    <property type="molecule type" value="Genomic_DNA"/>
</dbReference>
<gene>
    <name evidence="1" type="ORF">A8926_2438</name>
</gene>
<dbReference type="OrthoDB" id="3696902at2"/>
<evidence type="ECO:0000313" key="1">
    <source>
        <dbReference type="EMBL" id="PKW14791.1"/>
    </source>
</evidence>
<organism evidence="1 2">
    <name type="scientific">Saccharopolyspora spinosa</name>
    <dbReference type="NCBI Taxonomy" id="60894"/>
    <lineage>
        <taxon>Bacteria</taxon>
        <taxon>Bacillati</taxon>
        <taxon>Actinomycetota</taxon>
        <taxon>Actinomycetes</taxon>
        <taxon>Pseudonocardiales</taxon>
        <taxon>Pseudonocardiaceae</taxon>
        <taxon>Saccharopolyspora</taxon>
    </lineage>
</organism>
<comment type="caution">
    <text evidence="1">The sequence shown here is derived from an EMBL/GenBank/DDBJ whole genome shotgun (WGS) entry which is preliminary data.</text>
</comment>
<accession>A0A2N3XW10</accession>
<dbReference type="RefSeq" id="WP_010695935.1">
    <property type="nucleotide sequence ID" value="NZ_CP061007.1"/>
</dbReference>
<evidence type="ECO:0000313" key="2">
    <source>
        <dbReference type="Proteomes" id="UP000233786"/>
    </source>
</evidence>
<name>A0A2N3XW10_SACSN</name>
<sequence>MSMVDSRFANPHTHRVFWMPVPDQQVPAVDEVAEGPRVRAGTRHAFWGRRWDGQEAECHTVCRKQVNLDEASPLDWTLMPECGDCRAGILQARGEVRP</sequence>
<reference evidence="1" key="1">
    <citation type="submission" date="2017-12" db="EMBL/GenBank/DDBJ databases">
        <title>Sequencing the genomes of 1000 Actinobacteria strains.</title>
        <authorList>
            <person name="Klenk H.-P."/>
        </authorList>
    </citation>
    <scope>NUCLEOTIDE SEQUENCE [LARGE SCALE GENOMIC DNA]</scope>
    <source>
        <strain evidence="1">DSM 44228</strain>
    </source>
</reference>
<keyword evidence="2" id="KW-1185">Reference proteome</keyword>
<dbReference type="STRING" id="994479.GCA_000194155_03004"/>
<dbReference type="Proteomes" id="UP000233786">
    <property type="component" value="Unassembled WGS sequence"/>
</dbReference>
<dbReference type="AlphaFoldDB" id="A0A2N3XW10"/>
<proteinExistence type="predicted"/>
<protein>
    <submittedName>
        <fullName evidence="1">Uncharacterized protein</fullName>
    </submittedName>
</protein>